<keyword evidence="2" id="KW-0805">Transcription regulation</keyword>
<dbReference type="GO" id="GO:0003677">
    <property type="term" value="F:DNA binding"/>
    <property type="evidence" value="ECO:0007669"/>
    <property type="project" value="UniProtKB-KW"/>
</dbReference>
<dbReference type="KEGG" id="run:DR864_23840"/>
<proteinExistence type="inferred from homology"/>
<keyword evidence="4" id="KW-0804">Transcription</keyword>
<evidence type="ECO:0000313" key="5">
    <source>
        <dbReference type="EMBL" id="AXE20550.1"/>
    </source>
</evidence>
<comment type="similarity">
    <text evidence="1">Belongs to the BlaI transcriptional regulatory family.</text>
</comment>
<name>A0A344TPH9_9BACT</name>
<dbReference type="EMBL" id="CP030850">
    <property type="protein sequence ID" value="AXE20550.1"/>
    <property type="molecule type" value="Genomic_DNA"/>
</dbReference>
<keyword evidence="6" id="KW-1185">Reference proteome</keyword>
<gene>
    <name evidence="5" type="ORF">DR864_23840</name>
</gene>
<accession>A0A344TPH9</accession>
<evidence type="ECO:0000256" key="3">
    <source>
        <dbReference type="ARBA" id="ARBA00023125"/>
    </source>
</evidence>
<dbReference type="Gene3D" id="1.10.4040.10">
    <property type="entry name" value="Penicillinase repressor domain"/>
    <property type="match status" value="1"/>
</dbReference>
<evidence type="ECO:0000313" key="6">
    <source>
        <dbReference type="Proteomes" id="UP000251993"/>
    </source>
</evidence>
<evidence type="ECO:0000256" key="2">
    <source>
        <dbReference type="ARBA" id="ARBA00023015"/>
    </source>
</evidence>
<dbReference type="GO" id="GO:0045892">
    <property type="term" value="P:negative regulation of DNA-templated transcription"/>
    <property type="evidence" value="ECO:0007669"/>
    <property type="project" value="InterPro"/>
</dbReference>
<dbReference type="Pfam" id="PF03965">
    <property type="entry name" value="Penicillinase_R"/>
    <property type="match status" value="1"/>
</dbReference>
<dbReference type="InterPro" id="IPR036388">
    <property type="entry name" value="WH-like_DNA-bd_sf"/>
</dbReference>
<dbReference type="InterPro" id="IPR005650">
    <property type="entry name" value="BlaI_family"/>
</dbReference>
<dbReference type="InterPro" id="IPR036390">
    <property type="entry name" value="WH_DNA-bd_sf"/>
</dbReference>
<organism evidence="5 6">
    <name type="scientific">Runella rosea</name>
    <dbReference type="NCBI Taxonomy" id="2259595"/>
    <lineage>
        <taxon>Bacteria</taxon>
        <taxon>Pseudomonadati</taxon>
        <taxon>Bacteroidota</taxon>
        <taxon>Cytophagia</taxon>
        <taxon>Cytophagales</taxon>
        <taxon>Spirosomataceae</taxon>
        <taxon>Runella</taxon>
    </lineage>
</organism>
<evidence type="ECO:0000256" key="4">
    <source>
        <dbReference type="ARBA" id="ARBA00023163"/>
    </source>
</evidence>
<dbReference type="SUPFAM" id="SSF46785">
    <property type="entry name" value="Winged helix' DNA-binding domain"/>
    <property type="match status" value="1"/>
</dbReference>
<evidence type="ECO:0000256" key="1">
    <source>
        <dbReference type="ARBA" id="ARBA00011046"/>
    </source>
</evidence>
<dbReference type="OrthoDB" id="1098508at2"/>
<dbReference type="Gene3D" id="1.10.10.10">
    <property type="entry name" value="Winged helix-like DNA-binding domain superfamily/Winged helix DNA-binding domain"/>
    <property type="match status" value="1"/>
</dbReference>
<dbReference type="PIRSF" id="PIRSF019455">
    <property type="entry name" value="CopR_AtkY"/>
    <property type="match status" value="1"/>
</dbReference>
<keyword evidence="3" id="KW-0238">DNA-binding</keyword>
<sequence>MRELTKAEQEIMQILWDLEKGVVWDVIEHLPEPKPAYNTVSTFIRILEQKGFIDHRAISGKTYEYFPIVSKEDYRAYEANKLVDNYFEGSLKELVSFFVQDKNISLQDADEIIKMLKR</sequence>
<protein>
    <submittedName>
        <fullName evidence="5">BlaI/MecI/CopY family transcriptional regulator</fullName>
    </submittedName>
</protein>
<reference evidence="5 6" key="1">
    <citation type="submission" date="2018-07" db="EMBL/GenBank/DDBJ databases">
        <title>Genome sequencing of Runella.</title>
        <authorList>
            <person name="Baek M.-G."/>
            <person name="Yi H."/>
        </authorList>
    </citation>
    <scope>NUCLEOTIDE SEQUENCE [LARGE SCALE GENOMIC DNA]</scope>
    <source>
        <strain evidence="5 6">HYN0085</strain>
    </source>
</reference>
<dbReference type="AlphaFoldDB" id="A0A344TPH9"/>
<dbReference type="RefSeq" id="WP_114069313.1">
    <property type="nucleotide sequence ID" value="NZ_CP030850.1"/>
</dbReference>
<dbReference type="Proteomes" id="UP000251993">
    <property type="component" value="Chromosome"/>
</dbReference>